<evidence type="ECO:0000256" key="1">
    <source>
        <dbReference type="ARBA" id="ARBA00024339"/>
    </source>
</evidence>
<evidence type="ECO:0000313" key="2">
    <source>
        <dbReference type="EMBL" id="KAI3406626.2"/>
    </source>
</evidence>
<comment type="similarity">
    <text evidence="1">Belongs to the PHAF1 family.</text>
</comment>
<dbReference type="InterPro" id="IPR005373">
    <property type="entry name" value="PHAF1"/>
</dbReference>
<dbReference type="GeneID" id="73378089"/>
<dbReference type="PANTHER" id="PTHR13465:SF2">
    <property type="entry name" value="PHAGOSOME ASSEMBLY FACTOR 1"/>
    <property type="match status" value="1"/>
</dbReference>
<name>A0AAI9WZP4_9ASCO</name>
<dbReference type="Proteomes" id="UP001202479">
    <property type="component" value="Unassembled WGS sequence"/>
</dbReference>
<keyword evidence="3" id="KW-1185">Reference proteome</keyword>
<comment type="caution">
    <text evidence="2">The sequence shown here is derived from an EMBL/GenBank/DDBJ whole genome shotgun (WGS) entry which is preliminary data.</text>
</comment>
<dbReference type="Pfam" id="PF03676">
    <property type="entry name" value="PHAF1"/>
    <property type="match status" value="2"/>
</dbReference>
<dbReference type="GO" id="GO:0043001">
    <property type="term" value="P:Golgi to plasma membrane protein transport"/>
    <property type="evidence" value="ECO:0007669"/>
    <property type="project" value="TreeGrafter"/>
</dbReference>
<evidence type="ECO:0000313" key="3">
    <source>
        <dbReference type="Proteomes" id="UP001202479"/>
    </source>
</evidence>
<dbReference type="GO" id="GO:0005802">
    <property type="term" value="C:trans-Golgi network"/>
    <property type="evidence" value="ECO:0007669"/>
    <property type="project" value="TreeGrafter"/>
</dbReference>
<accession>A0AAI9WZP4</accession>
<dbReference type="AlphaFoldDB" id="A0AAI9WZP4"/>
<reference evidence="2" key="1">
    <citation type="journal article" date="2022" name="DNA Res.">
        <title>Genome analysis of five recently described species of the CUG-Ser clade uncovers Candida theae as a new hybrid lineage with pathogenic potential in the Candida parapsilosis species complex.</title>
        <authorList>
            <person name="Mixao V."/>
            <person name="Del Olmo V."/>
            <person name="Hegedusova E."/>
            <person name="Saus E."/>
            <person name="Pryszcz L."/>
            <person name="Cillingova A."/>
            <person name="Nosek J."/>
            <person name="Gabaldon T."/>
        </authorList>
    </citation>
    <scope>NUCLEOTIDE SEQUENCE</scope>
    <source>
        <strain evidence="2">CBS 10844</strain>
    </source>
</reference>
<organism evidence="2 3">
    <name type="scientific">Candida oxycetoniae</name>
    <dbReference type="NCBI Taxonomy" id="497107"/>
    <lineage>
        <taxon>Eukaryota</taxon>
        <taxon>Fungi</taxon>
        <taxon>Dikarya</taxon>
        <taxon>Ascomycota</taxon>
        <taxon>Saccharomycotina</taxon>
        <taxon>Pichiomycetes</taxon>
        <taxon>Debaryomycetaceae</taxon>
        <taxon>Candida/Lodderomyces clade</taxon>
        <taxon>Candida</taxon>
    </lineage>
</organism>
<proteinExistence type="inferred from homology"/>
<protein>
    <submittedName>
        <fullName evidence="2">Uncharacterized protein</fullName>
    </submittedName>
</protein>
<sequence>MMIYDTVINPGQGIGNSINLGKSLYDVINCLNKFNYKYTVVYDKNAYYEAPLIVQVHRMNLRLSFSNRKDQRLYLIELLDLDQGSMKSPLRLSYKKQHLNEFESISSTTSSDSSIDQEFTVNAATSSSSVNERNTFHLASVGPTFRSIYNKIFGPTYPGVLNLHAKSYILSYPGIAFKFKILSQVLLQKLKGKAEDVVVDELLNWEGLEDICCSSIAIFRGQSWEAFREKPHIEESCQVQVDIDHGKIVINEKDVIEIGKSTQQDVVSMLGPPDESFNKSDLRLLIHNHFLNQHCSGGGGDGQEKDREGGGGGAAAAAAAAAAAGEGVGSCNKFHNYYRLGIDLLYDLQKPHTRINQSQSKTVVTKVVLHNGGISEDLNFMKWNRCNWEIKSKKFGTIESSLYFHQFRASCFKEMAPVLLNRFESEFVDCDLDIIEIPRENSLSGTNTAKSKAWGQSKLYGLERCIIEVLNTNNCITTVTIY</sequence>
<dbReference type="PANTHER" id="PTHR13465">
    <property type="entry name" value="UPF0183 PROTEIN"/>
    <property type="match status" value="1"/>
</dbReference>
<dbReference type="InterPro" id="IPR039156">
    <property type="entry name" value="PHAF1/BROMI"/>
</dbReference>
<dbReference type="RefSeq" id="XP_049182371.1">
    <property type="nucleotide sequence ID" value="XM_049326169.1"/>
</dbReference>
<dbReference type="EMBL" id="JAHUZD010000022">
    <property type="protein sequence ID" value="KAI3406626.2"/>
    <property type="molecule type" value="Genomic_DNA"/>
</dbReference>
<gene>
    <name evidence="2" type="ORF">KGF56_000472</name>
</gene>